<dbReference type="Proteomes" id="UP001306508">
    <property type="component" value="Unassembled WGS sequence"/>
</dbReference>
<keyword evidence="5" id="KW-1185">Reference proteome</keyword>
<sequence length="685" mass="79976">MSNTIVTSLNSVDIIENSEKLGVNLPVDVFPNKKLTTDHQSIFLFDLINNDQPLPSNLLNNHNKNIGDNIYPYSFQIFHLDNLNTLDNIKDLTFQDIIKITTPNNNTGSINDLFDNLKKISKYVFYDGISTLNSCQISTFWLILKFFQFMKENVGNTLQIMLYESNQYQINNTKTFNSVPTILPSKKPTQKMPKKRQFNLSLKLPVSTKKHTDLFIDSLKEDLIQYSPTSLLKHFHIKSLDSLYNNDNHISNDILNMFPTWLKKIIDTNDEKIILSSLWTKFNILEHLEHMRLKSCLINNTETSSQNENLCTIPPLLNNKSLQFKGQHINIYSLSLLQKQFKRQKTFEHKFKELSVTIPQNSLNTIFNGNNNDTTPLSTCSTDSDILPTPLNNYKIDKGIQQFEKNRYSNNLPYEHSIVKLNNSNDYFNANFIKFPQINNNFHYIATQAPLPNTINDFWDMIWNEKIKVIISLNSNEELKLKKWDIYWGESLNTNAKLNVQLIDQWDNLCGINGIILRQFHLTRSDPLNNIIGKHIVYQLQYTNWSDSCTINIKDILSIYKIRTLLTYDDTRFLALLKSHKNIRFDIPSFSVSETDLKKHRNTPLLVHCSAGCGRTGVYITLDYVLCLFRNELKKKNKINVWNMEDDLLFIIVNELRKQRKSMVQNLNQYIACYDEMIQYFLSYQ</sequence>
<accession>A0AAN8A750</accession>
<evidence type="ECO:0000313" key="5">
    <source>
        <dbReference type="Proteomes" id="UP001306508"/>
    </source>
</evidence>
<dbReference type="AlphaFoldDB" id="A0AAN8A750"/>
<dbReference type="InterPro" id="IPR003595">
    <property type="entry name" value="Tyr_Pase_cat"/>
</dbReference>
<feature type="domain" description="Tyrosine specific protein phosphatases" evidence="3">
    <location>
        <begin position="571"/>
        <end position="671"/>
    </location>
</feature>
<organism evidence="4 5">
    <name type="scientific">Arxiozyma heterogenica</name>
    <dbReference type="NCBI Taxonomy" id="278026"/>
    <lineage>
        <taxon>Eukaryota</taxon>
        <taxon>Fungi</taxon>
        <taxon>Dikarya</taxon>
        <taxon>Ascomycota</taxon>
        <taxon>Saccharomycotina</taxon>
        <taxon>Saccharomycetes</taxon>
        <taxon>Saccharomycetales</taxon>
        <taxon>Saccharomycetaceae</taxon>
        <taxon>Arxiozyma</taxon>
    </lineage>
</organism>
<dbReference type="Pfam" id="PF00102">
    <property type="entry name" value="Y_phosphatase"/>
    <property type="match status" value="1"/>
</dbReference>
<evidence type="ECO:0000259" key="2">
    <source>
        <dbReference type="PROSITE" id="PS50055"/>
    </source>
</evidence>
<dbReference type="InterPro" id="IPR016130">
    <property type="entry name" value="Tyr_Pase_AS"/>
</dbReference>
<comment type="caution">
    <text evidence="4">The sequence shown here is derived from an EMBL/GenBank/DDBJ whole genome shotgun (WGS) entry which is preliminary data.</text>
</comment>
<dbReference type="SMART" id="SM00404">
    <property type="entry name" value="PTPc_motif"/>
    <property type="match status" value="1"/>
</dbReference>
<dbReference type="PROSITE" id="PS50056">
    <property type="entry name" value="TYR_PHOSPHATASE_2"/>
    <property type="match status" value="1"/>
</dbReference>
<dbReference type="PRINTS" id="PR00700">
    <property type="entry name" value="PRTYPHPHTASE"/>
</dbReference>
<dbReference type="GO" id="GO:0004725">
    <property type="term" value="F:protein tyrosine phosphatase activity"/>
    <property type="evidence" value="ECO:0007669"/>
    <property type="project" value="InterPro"/>
</dbReference>
<dbReference type="EMBL" id="JAWIZZ010000045">
    <property type="protein sequence ID" value="KAK5780032.1"/>
    <property type="molecule type" value="Genomic_DNA"/>
</dbReference>
<protein>
    <submittedName>
        <fullName evidence="4">Uncharacterized protein</fullName>
    </submittedName>
</protein>
<dbReference type="SMART" id="SM00194">
    <property type="entry name" value="PTPc"/>
    <property type="match status" value="1"/>
</dbReference>
<dbReference type="InterPro" id="IPR050348">
    <property type="entry name" value="Protein-Tyr_Phosphatase"/>
</dbReference>
<feature type="domain" description="Tyrosine-protein phosphatase" evidence="2">
    <location>
        <begin position="404"/>
        <end position="680"/>
    </location>
</feature>
<dbReference type="PANTHER" id="PTHR19134:SF561">
    <property type="entry name" value="PROTEIN TYROSINE PHOSPHATASE 36E, ISOFORM A"/>
    <property type="match status" value="1"/>
</dbReference>
<dbReference type="InterPro" id="IPR000387">
    <property type="entry name" value="Tyr_Pase_dom"/>
</dbReference>
<gene>
    <name evidence="4" type="ORF">RI543_002572</name>
</gene>
<dbReference type="PANTHER" id="PTHR19134">
    <property type="entry name" value="RECEPTOR-TYPE TYROSINE-PROTEIN PHOSPHATASE"/>
    <property type="match status" value="1"/>
</dbReference>
<dbReference type="PROSITE" id="PS50055">
    <property type="entry name" value="TYR_PHOSPHATASE_PTP"/>
    <property type="match status" value="1"/>
</dbReference>
<dbReference type="InterPro" id="IPR000242">
    <property type="entry name" value="PTP_cat"/>
</dbReference>
<name>A0AAN8A750_9SACH</name>
<dbReference type="PROSITE" id="PS00383">
    <property type="entry name" value="TYR_PHOSPHATASE_1"/>
    <property type="match status" value="1"/>
</dbReference>
<proteinExistence type="inferred from homology"/>
<dbReference type="SUPFAM" id="SSF52799">
    <property type="entry name" value="(Phosphotyrosine protein) phosphatases II"/>
    <property type="match status" value="1"/>
</dbReference>
<evidence type="ECO:0000313" key="4">
    <source>
        <dbReference type="EMBL" id="KAK5780032.1"/>
    </source>
</evidence>
<dbReference type="Gene3D" id="3.90.190.10">
    <property type="entry name" value="Protein tyrosine phosphatase superfamily"/>
    <property type="match status" value="1"/>
</dbReference>
<evidence type="ECO:0000256" key="1">
    <source>
        <dbReference type="ARBA" id="ARBA00009649"/>
    </source>
</evidence>
<comment type="similarity">
    <text evidence="1">Belongs to the protein-tyrosine phosphatase family. Non-receptor class subfamily.</text>
</comment>
<reference evidence="5" key="1">
    <citation type="submission" date="2023-07" db="EMBL/GenBank/DDBJ databases">
        <title>A draft genome of Kazachstania heterogenica Y-27499.</title>
        <authorList>
            <person name="Donic C."/>
            <person name="Kralova J.S."/>
            <person name="Fidel L."/>
            <person name="Ben-Dor S."/>
            <person name="Jung S."/>
        </authorList>
    </citation>
    <scope>NUCLEOTIDE SEQUENCE [LARGE SCALE GENOMIC DNA]</scope>
    <source>
        <strain evidence="5">Y27499</strain>
    </source>
</reference>
<dbReference type="InterPro" id="IPR029021">
    <property type="entry name" value="Prot-tyrosine_phosphatase-like"/>
</dbReference>
<evidence type="ECO:0000259" key="3">
    <source>
        <dbReference type="PROSITE" id="PS50056"/>
    </source>
</evidence>